<dbReference type="Gene3D" id="1.20.120.520">
    <property type="entry name" value="nmb1532 protein domain like"/>
    <property type="match status" value="1"/>
</dbReference>
<evidence type="ECO:0000259" key="5">
    <source>
        <dbReference type="Pfam" id="PF01814"/>
    </source>
</evidence>
<organism evidence="6 7">
    <name type="scientific">Acetivibrio mesophilus</name>
    <dbReference type="NCBI Taxonomy" id="2487273"/>
    <lineage>
        <taxon>Bacteria</taxon>
        <taxon>Bacillati</taxon>
        <taxon>Bacillota</taxon>
        <taxon>Clostridia</taxon>
        <taxon>Eubacteriales</taxon>
        <taxon>Oscillospiraceae</taxon>
        <taxon>Acetivibrio</taxon>
    </lineage>
</organism>
<keyword evidence="7" id="KW-1185">Reference proteome</keyword>
<accession>A0A4Q0I319</accession>
<evidence type="ECO:0000256" key="3">
    <source>
        <dbReference type="ARBA" id="ARBA00022723"/>
    </source>
</evidence>
<dbReference type="OrthoDB" id="9797132at2"/>
<evidence type="ECO:0000256" key="2">
    <source>
        <dbReference type="ARBA" id="ARBA00022490"/>
    </source>
</evidence>
<evidence type="ECO:0000313" key="6">
    <source>
        <dbReference type="EMBL" id="RXE58608.1"/>
    </source>
</evidence>
<dbReference type="InterPro" id="IPR012312">
    <property type="entry name" value="Hemerythrin-like"/>
</dbReference>
<dbReference type="Pfam" id="PF01814">
    <property type="entry name" value="Hemerythrin"/>
    <property type="match status" value="1"/>
</dbReference>
<evidence type="ECO:0000256" key="4">
    <source>
        <dbReference type="ARBA" id="ARBA00023004"/>
    </source>
</evidence>
<protein>
    <submittedName>
        <fullName evidence="6">Iron-sulfur cluster repair di-iron protein</fullName>
    </submittedName>
</protein>
<evidence type="ECO:0000256" key="1">
    <source>
        <dbReference type="ARBA" id="ARBA00004496"/>
    </source>
</evidence>
<dbReference type="InterPro" id="IPR019903">
    <property type="entry name" value="RIC_family"/>
</dbReference>
<dbReference type="NCBIfam" id="TIGR03652">
    <property type="entry name" value="FeS_repair_RIC"/>
    <property type="match status" value="1"/>
</dbReference>
<gene>
    <name evidence="6" type="primary">ric</name>
    <name evidence="6" type="ORF">EFD62_11315</name>
</gene>
<feature type="domain" description="Hemerythrin-like" evidence="5">
    <location>
        <begin position="84"/>
        <end position="228"/>
    </location>
</feature>
<proteinExistence type="predicted"/>
<comment type="subcellular location">
    <subcellularLocation>
        <location evidence="1">Cytoplasm</location>
    </subcellularLocation>
</comment>
<dbReference type="AlphaFoldDB" id="A0A4Q0I319"/>
<evidence type="ECO:0000313" key="7">
    <source>
        <dbReference type="Proteomes" id="UP000289166"/>
    </source>
</evidence>
<reference evidence="7" key="1">
    <citation type="submission" date="2018-11" db="EMBL/GenBank/DDBJ databases">
        <title>Genome sequencing of a novel mesophilic and cellulolytic organism within the genus Hungateiclostridium.</title>
        <authorList>
            <person name="Rettenmaier R."/>
            <person name="Liebl W."/>
            <person name="Zverlov V."/>
        </authorList>
    </citation>
    <scope>NUCLEOTIDE SEQUENCE [LARGE SCALE GENOMIC DNA]</scope>
    <source>
        <strain evidence="7">N2K1</strain>
    </source>
</reference>
<keyword evidence="4" id="KW-0408">Iron</keyword>
<dbReference type="PANTHER" id="PTHR36438">
    <property type="entry name" value="IRON-SULFUR CLUSTER REPAIR PROTEIN YTFE"/>
    <property type="match status" value="1"/>
</dbReference>
<keyword evidence="2" id="KW-0963">Cytoplasm</keyword>
<dbReference type="EMBL" id="RLII01000015">
    <property type="protein sequence ID" value="RXE58608.1"/>
    <property type="molecule type" value="Genomic_DNA"/>
</dbReference>
<dbReference type="GO" id="GO:0046872">
    <property type="term" value="F:metal ion binding"/>
    <property type="evidence" value="ECO:0007669"/>
    <property type="project" value="UniProtKB-KW"/>
</dbReference>
<dbReference type="Proteomes" id="UP000289166">
    <property type="component" value="Unassembled WGS sequence"/>
</dbReference>
<dbReference type="Pfam" id="PF04405">
    <property type="entry name" value="ScdA_N"/>
    <property type="match status" value="1"/>
</dbReference>
<sequence length="233" mass="26908">MSTFSSSQSIGEIVSIMPKASEIFKEFNIDFCCGGHRTLAEVIKNDKVDEQQLLRKLDTAYEESKNISSQTNFMEMSSTKLIDYIVNTHHVFLKRTLPELSELITKILRVHGSNHASLFKVHKLFHSLKTELEQHLIKEEEILFPIIKEYDVNPSGELLNRISATMKETEDEHDTAGGILKELRKITNDYSVPKDGCSTYCRAFDKLQELESDLFQHIHLENNILFRRFNSIQ</sequence>
<name>A0A4Q0I319_9FIRM</name>
<dbReference type="Gene3D" id="1.10.3910.10">
    <property type="entry name" value="SP0561-like"/>
    <property type="match status" value="1"/>
</dbReference>
<dbReference type="PANTHER" id="PTHR36438:SF1">
    <property type="entry name" value="IRON-SULFUR CLUSTER REPAIR PROTEIN YTFE"/>
    <property type="match status" value="1"/>
</dbReference>
<dbReference type="RefSeq" id="WP_128706154.1">
    <property type="nucleotide sequence ID" value="NZ_RLII01000015.1"/>
</dbReference>
<dbReference type="GO" id="GO:0005737">
    <property type="term" value="C:cytoplasm"/>
    <property type="evidence" value="ECO:0007669"/>
    <property type="project" value="UniProtKB-SubCell"/>
</dbReference>
<comment type="caution">
    <text evidence="6">The sequence shown here is derived from an EMBL/GenBank/DDBJ whole genome shotgun (WGS) entry which is preliminary data.</text>
</comment>
<keyword evidence="3" id="KW-0479">Metal-binding</keyword>
<dbReference type="InterPro" id="IPR038062">
    <property type="entry name" value="ScdA-like_N_sf"/>
</dbReference>